<proteinExistence type="predicted"/>
<sequence length="125" mass="14012">MDGGITRTSLRVKVGCFEPSSNISNSIQKLEEKIQRMEEKIEEQKATIRQEVVADVLARLQRSGIDINDNIILAALSDNLLGEASSTQQTTLQPICRPSTCTNKKGHFQVHRLRMKAVKTLLEFC</sequence>
<keyword evidence="1" id="KW-0175">Coiled coil</keyword>
<name>A0A1U7VZG1_NICSY</name>
<reference evidence="3" key="2">
    <citation type="submission" date="2025-08" db="UniProtKB">
        <authorList>
            <consortium name="RefSeq"/>
        </authorList>
    </citation>
    <scope>IDENTIFICATION</scope>
    <source>
        <tissue evidence="3">Leaf</tissue>
    </source>
</reference>
<feature type="coiled-coil region" evidence="1">
    <location>
        <begin position="20"/>
        <end position="54"/>
    </location>
</feature>
<reference evidence="2" key="1">
    <citation type="journal article" date="2013" name="Genome Biol.">
        <title>Reference genomes and transcriptomes of Nicotiana sylvestris and Nicotiana tomentosiformis.</title>
        <authorList>
            <person name="Sierro N."/>
            <person name="Battey J.N."/>
            <person name="Ouadi S."/>
            <person name="Bovet L."/>
            <person name="Goepfert S."/>
            <person name="Bakaher N."/>
            <person name="Peitsch M.C."/>
            <person name="Ivanov N.V."/>
        </authorList>
    </citation>
    <scope>NUCLEOTIDE SEQUENCE [LARGE SCALE GENOMIC DNA]</scope>
</reference>
<evidence type="ECO:0000256" key="1">
    <source>
        <dbReference type="SAM" id="Coils"/>
    </source>
</evidence>
<protein>
    <submittedName>
        <fullName evidence="3">Uncharacterized protein LOC104222245</fullName>
    </submittedName>
</protein>
<dbReference type="OrthoDB" id="1321855at2759"/>
<organism evidence="2 3">
    <name type="scientific">Nicotiana sylvestris</name>
    <name type="common">Wood tobacco</name>
    <name type="synonym">South American tobacco</name>
    <dbReference type="NCBI Taxonomy" id="4096"/>
    <lineage>
        <taxon>Eukaryota</taxon>
        <taxon>Viridiplantae</taxon>
        <taxon>Streptophyta</taxon>
        <taxon>Embryophyta</taxon>
        <taxon>Tracheophyta</taxon>
        <taxon>Spermatophyta</taxon>
        <taxon>Magnoliopsida</taxon>
        <taxon>eudicotyledons</taxon>
        <taxon>Gunneridae</taxon>
        <taxon>Pentapetalae</taxon>
        <taxon>asterids</taxon>
        <taxon>lamiids</taxon>
        <taxon>Solanales</taxon>
        <taxon>Solanaceae</taxon>
        <taxon>Nicotianoideae</taxon>
        <taxon>Nicotianeae</taxon>
        <taxon>Nicotiana</taxon>
    </lineage>
</organism>
<dbReference type="RefSeq" id="XP_009771758.1">
    <property type="nucleotide sequence ID" value="XM_009773456.1"/>
</dbReference>
<accession>A0A1U7VZG1</accession>
<dbReference type="AlphaFoldDB" id="A0A1U7VZG1"/>
<dbReference type="Proteomes" id="UP000189701">
    <property type="component" value="Unplaced"/>
</dbReference>
<evidence type="ECO:0000313" key="2">
    <source>
        <dbReference type="Proteomes" id="UP000189701"/>
    </source>
</evidence>
<keyword evidence="2" id="KW-1185">Reference proteome</keyword>
<evidence type="ECO:0000313" key="3">
    <source>
        <dbReference type="RefSeq" id="XP_009771758.1"/>
    </source>
</evidence>
<gene>
    <name evidence="3" type="primary">LOC104222245</name>
</gene>